<evidence type="ECO:0000313" key="2">
    <source>
        <dbReference type="Proteomes" id="UP001519460"/>
    </source>
</evidence>
<name>A0ABD0J7H4_9CAEN</name>
<gene>
    <name evidence="1" type="ORF">BaRGS_00037961</name>
</gene>
<reference evidence="1 2" key="1">
    <citation type="journal article" date="2023" name="Sci. Data">
        <title>Genome assembly of the Korean intertidal mud-creeper Batillaria attramentaria.</title>
        <authorList>
            <person name="Patra A.K."/>
            <person name="Ho P.T."/>
            <person name="Jun S."/>
            <person name="Lee S.J."/>
            <person name="Kim Y."/>
            <person name="Won Y.J."/>
        </authorList>
    </citation>
    <scope>NUCLEOTIDE SEQUENCE [LARGE SCALE GENOMIC DNA]</scope>
    <source>
        <strain evidence="1">Wonlab-2016</strain>
    </source>
</reference>
<organism evidence="1 2">
    <name type="scientific">Batillaria attramentaria</name>
    <dbReference type="NCBI Taxonomy" id="370345"/>
    <lineage>
        <taxon>Eukaryota</taxon>
        <taxon>Metazoa</taxon>
        <taxon>Spiralia</taxon>
        <taxon>Lophotrochozoa</taxon>
        <taxon>Mollusca</taxon>
        <taxon>Gastropoda</taxon>
        <taxon>Caenogastropoda</taxon>
        <taxon>Sorbeoconcha</taxon>
        <taxon>Cerithioidea</taxon>
        <taxon>Batillariidae</taxon>
        <taxon>Batillaria</taxon>
    </lineage>
</organism>
<dbReference type="Proteomes" id="UP001519460">
    <property type="component" value="Unassembled WGS sequence"/>
</dbReference>
<proteinExistence type="predicted"/>
<evidence type="ECO:0000313" key="1">
    <source>
        <dbReference type="EMBL" id="KAK7464037.1"/>
    </source>
</evidence>
<accession>A0ABD0J7H4</accession>
<dbReference type="AlphaFoldDB" id="A0ABD0J7H4"/>
<protein>
    <submittedName>
        <fullName evidence="1">Uncharacterized protein</fullName>
    </submittedName>
</protein>
<keyword evidence="2" id="KW-1185">Reference proteome</keyword>
<sequence>MIHFYELKLKTFDLLDTDSLQGARTALNSAHQTVAYLPWSLISIGSSHSNRRSVHSPRQLVLVAFTSSFFHGMLAPHSDASALSFACAFCTRAAPEC</sequence>
<dbReference type="EMBL" id="JACVVK020000591">
    <property type="protein sequence ID" value="KAK7464037.1"/>
    <property type="molecule type" value="Genomic_DNA"/>
</dbReference>
<comment type="caution">
    <text evidence="1">The sequence shown here is derived from an EMBL/GenBank/DDBJ whole genome shotgun (WGS) entry which is preliminary data.</text>
</comment>